<evidence type="ECO:0000256" key="2">
    <source>
        <dbReference type="ARBA" id="ARBA00023015"/>
    </source>
</evidence>
<dbReference type="Gene3D" id="1.10.10.10">
    <property type="entry name" value="Winged helix-like DNA-binding domain superfamily/Winged helix DNA-binding domain"/>
    <property type="match status" value="1"/>
</dbReference>
<organism evidence="6 7">
    <name type="scientific">Methylomusa anaerophila</name>
    <dbReference type="NCBI Taxonomy" id="1930071"/>
    <lineage>
        <taxon>Bacteria</taxon>
        <taxon>Bacillati</taxon>
        <taxon>Bacillota</taxon>
        <taxon>Negativicutes</taxon>
        <taxon>Selenomonadales</taxon>
        <taxon>Sporomusaceae</taxon>
        <taxon>Methylomusa</taxon>
    </lineage>
</organism>
<feature type="domain" description="HTH lysR-type" evidence="5">
    <location>
        <begin position="1"/>
        <end position="59"/>
    </location>
</feature>
<dbReference type="SUPFAM" id="SSF46785">
    <property type="entry name" value="Winged helix' DNA-binding domain"/>
    <property type="match status" value="1"/>
</dbReference>
<evidence type="ECO:0000313" key="7">
    <source>
        <dbReference type="Proteomes" id="UP000276437"/>
    </source>
</evidence>
<dbReference type="GO" id="GO:0000976">
    <property type="term" value="F:transcription cis-regulatory region binding"/>
    <property type="evidence" value="ECO:0007669"/>
    <property type="project" value="TreeGrafter"/>
</dbReference>
<dbReference type="RefSeq" id="WP_126309269.1">
    <property type="nucleotide sequence ID" value="NZ_AP018449.1"/>
</dbReference>
<keyword evidence="3" id="KW-0238">DNA-binding</keyword>
<dbReference type="Pfam" id="PF03466">
    <property type="entry name" value="LysR_substrate"/>
    <property type="match status" value="1"/>
</dbReference>
<keyword evidence="4" id="KW-0804">Transcription</keyword>
<reference evidence="6 7" key="1">
    <citation type="journal article" date="2018" name="Int. J. Syst. Evol. Microbiol.">
        <title>Methylomusa anaerophila gen. nov., sp. nov., an anaerobic methanol-utilizing bacterium isolated from a microbial fuel cell.</title>
        <authorList>
            <person name="Amano N."/>
            <person name="Yamamuro A."/>
            <person name="Miyahara M."/>
            <person name="Kouzuma A."/>
            <person name="Abe T."/>
            <person name="Watanabe K."/>
        </authorList>
    </citation>
    <scope>NUCLEOTIDE SEQUENCE [LARGE SCALE GENOMIC DNA]</scope>
    <source>
        <strain evidence="6 7">MMFC1</strain>
    </source>
</reference>
<keyword evidence="2" id="KW-0805">Transcription regulation</keyword>
<evidence type="ECO:0000256" key="3">
    <source>
        <dbReference type="ARBA" id="ARBA00023125"/>
    </source>
</evidence>
<dbReference type="Proteomes" id="UP000276437">
    <property type="component" value="Chromosome"/>
</dbReference>
<accession>A0A348AMS3</accession>
<evidence type="ECO:0000313" key="6">
    <source>
        <dbReference type="EMBL" id="BBB92371.1"/>
    </source>
</evidence>
<dbReference type="SUPFAM" id="SSF53850">
    <property type="entry name" value="Periplasmic binding protein-like II"/>
    <property type="match status" value="1"/>
</dbReference>
<dbReference type="GO" id="GO:0003700">
    <property type="term" value="F:DNA-binding transcription factor activity"/>
    <property type="evidence" value="ECO:0007669"/>
    <property type="project" value="InterPro"/>
</dbReference>
<comment type="similarity">
    <text evidence="1">Belongs to the LysR transcriptional regulatory family.</text>
</comment>
<dbReference type="OrthoDB" id="1624015at2"/>
<evidence type="ECO:0000256" key="1">
    <source>
        <dbReference type="ARBA" id="ARBA00009437"/>
    </source>
</evidence>
<gene>
    <name evidence="6" type="primary">cysL_2</name>
    <name evidence="6" type="ORF">MAMMFC1_03064</name>
</gene>
<dbReference type="KEGG" id="mana:MAMMFC1_03064"/>
<dbReference type="Gene3D" id="3.40.190.10">
    <property type="entry name" value="Periplasmic binding protein-like II"/>
    <property type="match status" value="2"/>
</dbReference>
<evidence type="ECO:0000256" key="4">
    <source>
        <dbReference type="ARBA" id="ARBA00023163"/>
    </source>
</evidence>
<dbReference type="Pfam" id="PF00126">
    <property type="entry name" value="HTH_1"/>
    <property type="match status" value="1"/>
</dbReference>
<protein>
    <submittedName>
        <fullName evidence="6">HTH-type transcriptional regulator CysL</fullName>
    </submittedName>
</protein>
<dbReference type="InterPro" id="IPR005119">
    <property type="entry name" value="LysR_subst-bd"/>
</dbReference>
<dbReference type="InterPro" id="IPR036388">
    <property type="entry name" value="WH-like_DNA-bd_sf"/>
</dbReference>
<keyword evidence="7" id="KW-1185">Reference proteome</keyword>
<name>A0A348AMS3_9FIRM</name>
<dbReference type="PANTHER" id="PTHR30126">
    <property type="entry name" value="HTH-TYPE TRANSCRIPTIONAL REGULATOR"/>
    <property type="match status" value="1"/>
</dbReference>
<dbReference type="AlphaFoldDB" id="A0A348AMS3"/>
<dbReference type="PROSITE" id="PS50931">
    <property type="entry name" value="HTH_LYSR"/>
    <property type="match status" value="1"/>
</dbReference>
<proteinExistence type="inferred from homology"/>
<dbReference type="EMBL" id="AP018449">
    <property type="protein sequence ID" value="BBB92371.1"/>
    <property type="molecule type" value="Genomic_DNA"/>
</dbReference>
<dbReference type="InterPro" id="IPR036390">
    <property type="entry name" value="WH_DNA-bd_sf"/>
</dbReference>
<dbReference type="InterPro" id="IPR000847">
    <property type="entry name" value="LysR_HTH_N"/>
</dbReference>
<dbReference type="PANTHER" id="PTHR30126:SF64">
    <property type="entry name" value="HTH-TYPE TRANSCRIPTIONAL REGULATOR CITR"/>
    <property type="match status" value="1"/>
</dbReference>
<dbReference type="PRINTS" id="PR00039">
    <property type="entry name" value="HTHLYSR"/>
</dbReference>
<evidence type="ECO:0000259" key="5">
    <source>
        <dbReference type="PROSITE" id="PS50931"/>
    </source>
</evidence>
<sequence length="308" mass="33815">MSYLQALTVFLTVVEEGSFSAAAKKLDLTQPTISFHIDNLEKNFSCPFFIRTSKGVSLTLYGEKLYESTRTINNLVQKTQNQIKSLIAGTAGHIIIGASTIPSNYILPPIAAKFLISNPAIRISVRSGDSQTILSAFENGEFPLAIVGKKPQEKLAGLPLWTDELILVAHPDFARGFCRNSLDLLKLPFVMRKESSGTRSVAMEALASHDIRPEQLKVVMEIDSNEALKAAVLHKVGVGFISKWAVHDELVTGKLVDLAIPEQKIVRQFYALCHQPLQPVCTESFWNFLLSQASEDTLGTLGTLCPTS</sequence>
<dbReference type="FunFam" id="1.10.10.10:FF:000001">
    <property type="entry name" value="LysR family transcriptional regulator"/>
    <property type="match status" value="1"/>
</dbReference>